<evidence type="ECO:0000313" key="3">
    <source>
        <dbReference type="Proteomes" id="UP000709295"/>
    </source>
</evidence>
<dbReference type="InterPro" id="IPR002048">
    <property type="entry name" value="EF_hand_dom"/>
</dbReference>
<reference evidence="2" key="1">
    <citation type="submission" date="2021-01" db="EMBL/GenBank/DDBJ databases">
        <title>Phytophthora aleatoria, a newly-described species from Pinus radiata is distinct from Phytophthora cactorum isolates based on comparative genomics.</title>
        <authorList>
            <person name="Mcdougal R."/>
            <person name="Panda P."/>
            <person name="Williams N."/>
            <person name="Studholme D.J."/>
        </authorList>
    </citation>
    <scope>NUCLEOTIDE SEQUENCE</scope>
    <source>
        <strain evidence="2">NZFS 4037</strain>
    </source>
</reference>
<dbReference type="AlphaFoldDB" id="A0A8J5M1W2"/>
<dbReference type="Proteomes" id="UP000709295">
    <property type="component" value="Unassembled WGS sequence"/>
</dbReference>
<evidence type="ECO:0000313" key="2">
    <source>
        <dbReference type="EMBL" id="KAG6959240.1"/>
    </source>
</evidence>
<comment type="caution">
    <text evidence="2">The sequence shown here is derived from an EMBL/GenBank/DDBJ whole genome shotgun (WGS) entry which is preliminary data.</text>
</comment>
<accession>A0A8J5M1W2</accession>
<gene>
    <name evidence="2" type="ORF">JG688_00010160</name>
</gene>
<dbReference type="PROSITE" id="PS00018">
    <property type="entry name" value="EF_HAND_1"/>
    <property type="match status" value="1"/>
</dbReference>
<dbReference type="EMBL" id="JAENGY010000623">
    <property type="protein sequence ID" value="KAG6959240.1"/>
    <property type="molecule type" value="Genomic_DNA"/>
</dbReference>
<protein>
    <recommendedName>
        <fullName evidence="1">EF-hand domain-containing protein</fullName>
    </recommendedName>
</protein>
<proteinExistence type="predicted"/>
<evidence type="ECO:0000259" key="1">
    <source>
        <dbReference type="PROSITE" id="PS50222"/>
    </source>
</evidence>
<dbReference type="PROSITE" id="PS50222">
    <property type="entry name" value="EF_HAND_2"/>
    <property type="match status" value="1"/>
</dbReference>
<organism evidence="2 3">
    <name type="scientific">Phytophthora aleatoria</name>
    <dbReference type="NCBI Taxonomy" id="2496075"/>
    <lineage>
        <taxon>Eukaryota</taxon>
        <taxon>Sar</taxon>
        <taxon>Stramenopiles</taxon>
        <taxon>Oomycota</taxon>
        <taxon>Peronosporomycetes</taxon>
        <taxon>Peronosporales</taxon>
        <taxon>Peronosporaceae</taxon>
        <taxon>Phytophthora</taxon>
    </lineage>
</organism>
<dbReference type="InterPro" id="IPR018247">
    <property type="entry name" value="EF_Hand_1_Ca_BS"/>
</dbReference>
<dbReference type="Pfam" id="PF13202">
    <property type="entry name" value="EF-hand_5"/>
    <property type="match status" value="1"/>
</dbReference>
<name>A0A8J5M1W2_9STRA</name>
<keyword evidence="3" id="KW-1185">Reference proteome</keyword>
<dbReference type="GO" id="GO:0005509">
    <property type="term" value="F:calcium ion binding"/>
    <property type="evidence" value="ECO:0007669"/>
    <property type="project" value="InterPro"/>
</dbReference>
<sequence length="504" mass="56837">MVAATLSTGINSVLVGRIRDLVGNNYGRVHLPLRKDWKERLMNRKKQVWYPVCVESNNAGVNATKDAVQMSLKTREQSCPIAQFNVRGKFHVNICEAILTSGFESSNLMKLGKYGGANVRLSYTSTNNSTSAIRSRTRQSSDQSSSQHWRWENEWFVFTHADECQELHFSLQIGISIHTDLDGRVILTSMIEDASLRRLDLWLPLSDGSTNDDTTANAHLHVVVVYIPTIVGTLNMEFSESYTFSDSERILHVENTFYKCIFQDSSSNTAIVGEGNPMGGSGLKQLRVPLDTRIYTTAEIPQLVIQHIGVTKTLGEICLGVVSLDLLSVSDLCCLVPSSGETRERFSWCKFTDKNDRTKTTGVAKLQLSFDTTRNIAETQASTIKTLEERVASAEMFTIWKKLFYLLDQNRNGYIDRKEFTNVFVDHLEGISAYQVFLIVLTRRFVDMMVTSDGQKLMHLLFGVDKNQDSSISPAQEQITALFSVMDTNRDNVSYISSRKIYFL</sequence>
<feature type="domain" description="EF-hand" evidence="1">
    <location>
        <begin position="395"/>
        <end position="430"/>
    </location>
</feature>